<comment type="caution">
    <text evidence="2">The sequence shown here is derived from an EMBL/GenBank/DDBJ whole genome shotgun (WGS) entry which is preliminary data.</text>
</comment>
<keyword evidence="1" id="KW-0812">Transmembrane</keyword>
<accession>A0ABX0X5M8</accession>
<feature type="transmembrane region" description="Helical" evidence="1">
    <location>
        <begin position="12"/>
        <end position="33"/>
    </location>
</feature>
<dbReference type="EMBL" id="JAATJD010000004">
    <property type="protein sequence ID" value="NJB76807.1"/>
    <property type="molecule type" value="Genomic_DNA"/>
</dbReference>
<evidence type="ECO:0000313" key="2">
    <source>
        <dbReference type="EMBL" id="NJB76807.1"/>
    </source>
</evidence>
<organism evidence="2 3">
    <name type="scientific">Thalassospira tepidiphila</name>
    <dbReference type="NCBI Taxonomy" id="393657"/>
    <lineage>
        <taxon>Bacteria</taxon>
        <taxon>Pseudomonadati</taxon>
        <taxon>Pseudomonadota</taxon>
        <taxon>Alphaproteobacteria</taxon>
        <taxon>Rhodospirillales</taxon>
        <taxon>Thalassospiraceae</taxon>
        <taxon>Thalassospira</taxon>
    </lineage>
</organism>
<evidence type="ECO:0000313" key="3">
    <source>
        <dbReference type="Proteomes" id="UP000556869"/>
    </source>
</evidence>
<protein>
    <submittedName>
        <fullName evidence="2">Uncharacterized protein</fullName>
    </submittedName>
</protein>
<name>A0ABX0X5M8_9PROT</name>
<evidence type="ECO:0000256" key="1">
    <source>
        <dbReference type="SAM" id="Phobius"/>
    </source>
</evidence>
<sequence>MDRDEIPGPFFFLLFMISDVGCARLSSVGLFFVKIGCNSYWSEQ</sequence>
<gene>
    <name evidence="2" type="ORF">GGR96_003935</name>
</gene>
<keyword evidence="1" id="KW-0472">Membrane</keyword>
<keyword evidence="1" id="KW-1133">Transmembrane helix</keyword>
<keyword evidence="3" id="KW-1185">Reference proteome</keyword>
<reference evidence="2 3" key="1">
    <citation type="submission" date="2020-03" db="EMBL/GenBank/DDBJ databases">
        <title>Genomic Encyclopedia of Type Strains, Phase IV (KMG-IV): sequencing the most valuable type-strain genomes for metagenomic binning, comparative biology and taxonomic classification.</title>
        <authorList>
            <person name="Goeker M."/>
        </authorList>
    </citation>
    <scope>NUCLEOTIDE SEQUENCE [LARGE SCALE GENOMIC DNA]</scope>
    <source>
        <strain evidence="2 3">DSM 18888</strain>
    </source>
</reference>
<proteinExistence type="predicted"/>
<dbReference type="Proteomes" id="UP000556869">
    <property type="component" value="Unassembled WGS sequence"/>
</dbReference>